<accession>H8Z9T6</accession>
<dbReference type="EMBL" id="JH604633">
    <property type="protein sequence ID" value="EHY66717.1"/>
    <property type="molecule type" value="Genomic_DNA"/>
</dbReference>
<name>H8Z9T6_NEMA1</name>
<evidence type="ECO:0000313" key="1">
    <source>
        <dbReference type="EMBL" id="EHY66717.1"/>
    </source>
</evidence>
<sequence>MLIRAGRDAREVVASIIETYAKERNMPLTRENKERLLQHLLPYMKQSLNIPSTLEIKELSRSLLSEEKHSRIEALLMNSTAEIRKAIYFLFKIKQMGIILSDIPIDPEIVAFSGVKNASIGIYMSWFKEISDGNAARVKRQIGVGLFDICFTVYNAGKEYLHLREMCFKDGSPLVKSFLLVVSMHLDAYRESVYAEEVDSLFAFYIRHNKKMKWVHRLGHLVQEIMLHDEHGSLGTVQFVEKLRESPWTEFLAAEVLEKYKKPLSDEVVKWLEGYSIANSFIAENDTKEIWQSFVLLEKEIPVSLSIKTAKQILYIGKTKRILPMLRAQSELCLANIPRDGIFNKEWVGSVYALSQERIKKGLFLEYKAYEHLRIIRDVFFLFRSDFAYSLVGLLDHLEECPVDAVSVDEILDGCFGRRQQSLWM</sequence>
<gene>
    <name evidence="1" type="ORF">NERG_00357</name>
</gene>
<dbReference type="HOGENOM" id="CLU_034213_0_0_1"/>
<organism evidence="1">
    <name type="scientific">Nematocida ausubeli (strain ATCC PRA-371 / ERTm2)</name>
    <name type="common">Nematode killer fungus</name>
    <dbReference type="NCBI Taxonomy" id="1913371"/>
    <lineage>
        <taxon>Eukaryota</taxon>
        <taxon>Fungi</taxon>
        <taxon>Fungi incertae sedis</taxon>
        <taxon>Microsporidia</taxon>
        <taxon>Nematocida</taxon>
    </lineage>
</organism>
<reference evidence="1" key="1">
    <citation type="submission" date="2011-03" db="EMBL/GenBank/DDBJ databases">
        <title>The Genome Sequence of Nematocida sp1 strain ERTm2.</title>
        <authorList>
            <consortium name="The Broad Institute Genome Sequencing Platform"/>
            <consortium name="The Broad Institute Genome Sequencing Center for Infectious Disease"/>
            <person name="Cuomo C."/>
            <person name="Troemel E."/>
            <person name="Young S.K."/>
            <person name="Zeng Q."/>
            <person name="Gargeya S."/>
            <person name="Fitzgerald M."/>
            <person name="Haas B."/>
            <person name="Abouelleil A."/>
            <person name="Alvarado L."/>
            <person name="Arachchi H.M."/>
            <person name="Berlin A."/>
            <person name="Brown A."/>
            <person name="Chapman S.B."/>
            <person name="Chen Z."/>
            <person name="Dunbar C."/>
            <person name="Freedman E."/>
            <person name="Gearin G."/>
            <person name="Gellesch M."/>
            <person name="Goldberg J."/>
            <person name="Griggs A."/>
            <person name="Gujja S."/>
            <person name="Heilman E.R."/>
            <person name="Heiman D."/>
            <person name="Howarth C."/>
            <person name="Larson L."/>
            <person name="Lui A."/>
            <person name="MacDonald P.J.P."/>
            <person name="Mehta T."/>
            <person name="Montmayeur A."/>
            <person name="Murphy C."/>
            <person name="Neiman D."/>
            <person name="Pearson M."/>
            <person name="Priest M."/>
            <person name="Roberts A."/>
            <person name="Saif S."/>
            <person name="Shea T."/>
            <person name="Shenoy N."/>
            <person name="Sisk P."/>
            <person name="Stolte C."/>
            <person name="Sykes S."/>
            <person name="White J."/>
            <person name="Yandava C."/>
            <person name="Wortman J."/>
            <person name="Nusbaum C."/>
            <person name="Birren B."/>
        </authorList>
    </citation>
    <scope>NUCLEOTIDE SEQUENCE</scope>
    <source>
        <strain evidence="1">ERTm2</strain>
    </source>
</reference>
<dbReference type="AlphaFoldDB" id="H8Z9T6"/>
<dbReference type="Proteomes" id="UP000005622">
    <property type="component" value="Unassembled WGS sequence"/>
</dbReference>
<proteinExistence type="predicted"/>
<protein>
    <submittedName>
        <fullName evidence="1">Uncharacterized protein</fullName>
    </submittedName>
</protein>